<dbReference type="AlphaFoldDB" id="A0A9N9DHZ2"/>
<protein>
    <submittedName>
        <fullName evidence="1">14046_t:CDS:1</fullName>
    </submittedName>
</protein>
<comment type="caution">
    <text evidence="1">The sequence shown here is derived from an EMBL/GenBank/DDBJ whole genome shotgun (WGS) entry which is preliminary data.</text>
</comment>
<keyword evidence="2" id="KW-1185">Reference proteome</keyword>
<dbReference type="OrthoDB" id="2439320at2759"/>
<proteinExistence type="predicted"/>
<gene>
    <name evidence="1" type="ORF">ALEPTO_LOCUS9714</name>
</gene>
<dbReference type="EMBL" id="CAJVPS010008155">
    <property type="protein sequence ID" value="CAG8641096.1"/>
    <property type="molecule type" value="Genomic_DNA"/>
</dbReference>
<name>A0A9N9DHZ2_9GLOM</name>
<sequence>MGIRNTGPCSVLNCDKETIKFRRFTPLAYKKSIEKHTFDSYSYLQIGQQLCQKHYLCIVEPDRSRRYTLRSKRKNGQDNKMELVTTTVVAHQ</sequence>
<evidence type="ECO:0000313" key="2">
    <source>
        <dbReference type="Proteomes" id="UP000789508"/>
    </source>
</evidence>
<accession>A0A9N9DHZ2</accession>
<organism evidence="1 2">
    <name type="scientific">Ambispora leptoticha</name>
    <dbReference type="NCBI Taxonomy" id="144679"/>
    <lineage>
        <taxon>Eukaryota</taxon>
        <taxon>Fungi</taxon>
        <taxon>Fungi incertae sedis</taxon>
        <taxon>Mucoromycota</taxon>
        <taxon>Glomeromycotina</taxon>
        <taxon>Glomeromycetes</taxon>
        <taxon>Archaeosporales</taxon>
        <taxon>Ambisporaceae</taxon>
        <taxon>Ambispora</taxon>
    </lineage>
</organism>
<dbReference type="Proteomes" id="UP000789508">
    <property type="component" value="Unassembled WGS sequence"/>
</dbReference>
<evidence type="ECO:0000313" key="1">
    <source>
        <dbReference type="EMBL" id="CAG8641096.1"/>
    </source>
</evidence>
<reference evidence="1" key="1">
    <citation type="submission" date="2021-06" db="EMBL/GenBank/DDBJ databases">
        <authorList>
            <person name="Kallberg Y."/>
            <person name="Tangrot J."/>
            <person name="Rosling A."/>
        </authorList>
    </citation>
    <scope>NUCLEOTIDE SEQUENCE</scope>
    <source>
        <strain evidence="1">FL130A</strain>
    </source>
</reference>